<proteinExistence type="predicted"/>
<dbReference type="EMBL" id="KN847540">
    <property type="protein sequence ID" value="KIW04650.1"/>
    <property type="molecule type" value="Genomic_DNA"/>
</dbReference>
<dbReference type="GeneID" id="27312368"/>
<keyword evidence="1" id="KW-0472">Membrane</keyword>
<sequence>MKRSKSSIEYVESESFITENEGVQGVPGRKSRLPVQDVVFLVAQFICLAAATISIFWPPAAIMLGQVNQLIAIGFLLAVMGLIFDNLAKQAALVFAASSRRSTVQDFDAFMRKDLTASQVHWQVRVVLLMLVSLPLGLAAAYKTFTGGNTTRLIVAGEGAFGFTAPPGKQRIGDGLSLLSDLYIPFWIDPAMNRTYGYALYIRDNETAVIVDCPLPDGQQTIRLRAKVNATVSRMINPTDEERASEDYWMNLSNQYGLAREAIGGIDGATSSLWAGTDSSGVATNYSVIFLAQWNSTKNETFESEAIRTVVTREEANAEWVISTTNLTLTNVELLPNTQLADQDIIQRNTLSVQSIFSAFLGEYDWHNRAGAFSQPYPAGTVEKPLWYQPVNTVPSLAAAMVWARISSLDEPSRPHVSWKNITGYSKAVNDIRTVQTYPTLKRSPLLMTLLLVLPVLSIACLALKAIYSDVPVGNNFNSIAMLAAADLSTLKILRGAGLTGTLRRKIPVAFTVCKDIRDSRKKVGKVVMTLGSRSSQQDTVESDMLYY</sequence>
<keyword evidence="1" id="KW-0812">Transmembrane</keyword>
<protein>
    <submittedName>
        <fullName evidence="2">Uncharacterized protein</fullName>
    </submittedName>
</protein>
<dbReference type="Proteomes" id="UP000053259">
    <property type="component" value="Unassembled WGS sequence"/>
</dbReference>
<evidence type="ECO:0000313" key="2">
    <source>
        <dbReference type="EMBL" id="KIW04650.1"/>
    </source>
</evidence>
<reference evidence="2 3" key="1">
    <citation type="submission" date="2015-01" db="EMBL/GenBank/DDBJ databases">
        <title>The Genome Sequence of Ochroconis gallopava CBS43764.</title>
        <authorList>
            <consortium name="The Broad Institute Genomics Platform"/>
            <person name="Cuomo C."/>
            <person name="de Hoog S."/>
            <person name="Gorbushina A."/>
            <person name="Stielow B."/>
            <person name="Teixiera M."/>
            <person name="Abouelleil A."/>
            <person name="Chapman S.B."/>
            <person name="Priest M."/>
            <person name="Young S.K."/>
            <person name="Wortman J."/>
            <person name="Nusbaum C."/>
            <person name="Birren B."/>
        </authorList>
    </citation>
    <scope>NUCLEOTIDE SEQUENCE [LARGE SCALE GENOMIC DNA]</scope>
    <source>
        <strain evidence="2 3">CBS 43764</strain>
    </source>
</reference>
<dbReference type="OrthoDB" id="5420013at2759"/>
<accession>A0A0D2ADW2</accession>
<dbReference type="RefSeq" id="XP_016214519.1">
    <property type="nucleotide sequence ID" value="XM_016357727.1"/>
</dbReference>
<feature type="transmembrane region" description="Helical" evidence="1">
    <location>
        <begin position="63"/>
        <end position="84"/>
    </location>
</feature>
<feature type="transmembrane region" description="Helical" evidence="1">
    <location>
        <begin position="38"/>
        <end position="57"/>
    </location>
</feature>
<evidence type="ECO:0000256" key="1">
    <source>
        <dbReference type="SAM" id="Phobius"/>
    </source>
</evidence>
<keyword evidence="3" id="KW-1185">Reference proteome</keyword>
<dbReference type="VEuPathDB" id="FungiDB:PV09_04395"/>
<gene>
    <name evidence="2" type="ORF">PV09_04395</name>
</gene>
<dbReference type="HOGENOM" id="CLU_019894_0_0_1"/>
<evidence type="ECO:0000313" key="3">
    <source>
        <dbReference type="Proteomes" id="UP000053259"/>
    </source>
</evidence>
<feature type="transmembrane region" description="Helical" evidence="1">
    <location>
        <begin position="446"/>
        <end position="468"/>
    </location>
</feature>
<name>A0A0D2ADW2_9PEZI</name>
<feature type="transmembrane region" description="Helical" evidence="1">
    <location>
        <begin position="122"/>
        <end position="142"/>
    </location>
</feature>
<organism evidence="2 3">
    <name type="scientific">Verruconis gallopava</name>
    <dbReference type="NCBI Taxonomy" id="253628"/>
    <lineage>
        <taxon>Eukaryota</taxon>
        <taxon>Fungi</taxon>
        <taxon>Dikarya</taxon>
        <taxon>Ascomycota</taxon>
        <taxon>Pezizomycotina</taxon>
        <taxon>Dothideomycetes</taxon>
        <taxon>Pleosporomycetidae</taxon>
        <taxon>Venturiales</taxon>
        <taxon>Sympoventuriaceae</taxon>
        <taxon>Verruconis</taxon>
    </lineage>
</organism>
<keyword evidence="1" id="KW-1133">Transmembrane helix</keyword>
<dbReference type="AlphaFoldDB" id="A0A0D2ADW2"/>
<dbReference type="InParanoid" id="A0A0D2ADW2"/>